<dbReference type="InterPro" id="IPR011969">
    <property type="entry name" value="Clan_AA_Asp_peptidase_C"/>
</dbReference>
<accession>A8LIX5</accession>
<dbReference type="RefSeq" id="WP_012178019.1">
    <property type="nucleotide sequence ID" value="NC_009952.1"/>
</dbReference>
<dbReference type="MEROPS" id="A32.002"/>
<dbReference type="Pfam" id="PF13975">
    <property type="entry name" value="gag-asp_proteas"/>
    <property type="match status" value="1"/>
</dbReference>
<dbReference type="OrthoDB" id="7595324at2"/>
<dbReference type="AlphaFoldDB" id="A8LIX5"/>
<dbReference type="GO" id="GO:0004190">
    <property type="term" value="F:aspartic-type endopeptidase activity"/>
    <property type="evidence" value="ECO:0007669"/>
    <property type="project" value="InterPro"/>
</dbReference>
<protein>
    <recommendedName>
        <fullName evidence="4">TIGR02281 family clan AA aspartic protease</fullName>
    </recommendedName>
</protein>
<dbReference type="EMBL" id="CP000830">
    <property type="protein sequence ID" value="ABV93089.1"/>
    <property type="molecule type" value="Genomic_DNA"/>
</dbReference>
<dbReference type="SUPFAM" id="SSF50630">
    <property type="entry name" value="Acid proteases"/>
    <property type="match status" value="1"/>
</dbReference>
<dbReference type="HOGENOM" id="CLU_099411_0_1_5"/>
<evidence type="ECO:0000256" key="1">
    <source>
        <dbReference type="SAM" id="Phobius"/>
    </source>
</evidence>
<dbReference type="Gene3D" id="2.40.70.10">
    <property type="entry name" value="Acid Proteases"/>
    <property type="match status" value="1"/>
</dbReference>
<dbReference type="Proteomes" id="UP000006833">
    <property type="component" value="Chromosome"/>
</dbReference>
<keyword evidence="1" id="KW-0472">Membrane</keyword>
<sequence>MSEISVPNLIYLILLLLFIGGGTLMAFRGQLGALVRTATSWALLFALVVIGYGVFSDQRSPLPRQSVFAETGRVEIPRAMDGHYHVVLDVNGAPIEFIVDTGASDMVLSLQDAARAGINPENLMFSGLAMTANGRVETAPVRLKEVRLGGISDENVRAVVNGGEMHRSLLGMSYLNSFDRIEINEGRLILERGV</sequence>
<reference evidence="3" key="1">
    <citation type="journal article" date="2010" name="ISME J.">
        <title>The complete genome sequence of the algal symbiont Dinoroseobacter shibae: a hitchhiker's guide to life in the sea.</title>
        <authorList>
            <person name="Wagner-Dobler I."/>
            <person name="Ballhausen B."/>
            <person name="Berger M."/>
            <person name="Brinkhoff T."/>
            <person name="Buchholz I."/>
            <person name="Bunk B."/>
            <person name="Cypionka H."/>
            <person name="Daniel R."/>
            <person name="Drepper T."/>
            <person name="Gerdts G."/>
            <person name="Hahnke S."/>
            <person name="Han C."/>
            <person name="Jahn D."/>
            <person name="Kalhoefer D."/>
            <person name="Kiss H."/>
            <person name="Klenk H.P."/>
            <person name="Kyrpides N."/>
            <person name="Liebl W."/>
            <person name="Liesegang H."/>
            <person name="Meincke L."/>
            <person name="Pati A."/>
            <person name="Petersen J."/>
            <person name="Piekarski T."/>
            <person name="Pommerenke C."/>
            <person name="Pradella S."/>
            <person name="Pukall R."/>
            <person name="Rabus R."/>
            <person name="Stackebrandt E."/>
            <person name="Thole S."/>
            <person name="Thompson L."/>
            <person name="Tielen P."/>
            <person name="Tomasch J."/>
            <person name="von Jan M."/>
            <person name="Wanphrut N."/>
            <person name="Wichels A."/>
            <person name="Zech H."/>
            <person name="Simon M."/>
        </authorList>
    </citation>
    <scope>NUCLEOTIDE SEQUENCE [LARGE SCALE GENOMIC DNA]</scope>
    <source>
        <strain evidence="3">DSM 16493 / NCIMB 14021 / DFL 12</strain>
    </source>
</reference>
<gene>
    <name evidence="2" type="ordered locus">Dshi_1347</name>
</gene>
<dbReference type="PROSITE" id="PS00141">
    <property type="entry name" value="ASP_PROTEASE"/>
    <property type="match status" value="1"/>
</dbReference>
<dbReference type="NCBIfam" id="TIGR02281">
    <property type="entry name" value="clan_AA_DTGA"/>
    <property type="match status" value="1"/>
</dbReference>
<dbReference type="eggNOG" id="COG3577">
    <property type="taxonomic scope" value="Bacteria"/>
</dbReference>
<keyword evidence="3" id="KW-1185">Reference proteome</keyword>
<dbReference type="CDD" id="cd05483">
    <property type="entry name" value="retropepsin_like_bacteria"/>
    <property type="match status" value="1"/>
</dbReference>
<dbReference type="KEGG" id="dsh:Dshi_1347"/>
<evidence type="ECO:0000313" key="3">
    <source>
        <dbReference type="Proteomes" id="UP000006833"/>
    </source>
</evidence>
<keyword evidence="1" id="KW-0812">Transmembrane</keyword>
<dbReference type="STRING" id="398580.Dshi_1347"/>
<proteinExistence type="predicted"/>
<feature type="transmembrane region" description="Helical" evidence="1">
    <location>
        <begin position="33"/>
        <end position="55"/>
    </location>
</feature>
<dbReference type="GO" id="GO:0006508">
    <property type="term" value="P:proteolysis"/>
    <property type="evidence" value="ECO:0007669"/>
    <property type="project" value="InterPro"/>
</dbReference>
<organism evidence="2 3">
    <name type="scientific">Dinoroseobacter shibae (strain DSM 16493 / NCIMB 14021 / DFL 12)</name>
    <dbReference type="NCBI Taxonomy" id="398580"/>
    <lineage>
        <taxon>Bacteria</taxon>
        <taxon>Pseudomonadati</taxon>
        <taxon>Pseudomonadota</taxon>
        <taxon>Alphaproteobacteria</taxon>
        <taxon>Rhodobacterales</taxon>
        <taxon>Roseobacteraceae</taxon>
        <taxon>Dinoroseobacter</taxon>
    </lineage>
</organism>
<dbReference type="InterPro" id="IPR021109">
    <property type="entry name" value="Peptidase_aspartic_dom_sf"/>
</dbReference>
<name>A8LIX5_DINSH</name>
<dbReference type="InterPro" id="IPR001969">
    <property type="entry name" value="Aspartic_peptidase_AS"/>
</dbReference>
<evidence type="ECO:0000313" key="2">
    <source>
        <dbReference type="EMBL" id="ABV93089.1"/>
    </source>
</evidence>
<feature type="transmembrane region" description="Helical" evidence="1">
    <location>
        <begin position="9"/>
        <end position="27"/>
    </location>
</feature>
<dbReference type="InterPro" id="IPR034122">
    <property type="entry name" value="Retropepsin-like_bacterial"/>
</dbReference>
<keyword evidence="1" id="KW-1133">Transmembrane helix</keyword>
<evidence type="ECO:0008006" key="4">
    <source>
        <dbReference type="Google" id="ProtNLM"/>
    </source>
</evidence>